<dbReference type="CDD" id="cd17325">
    <property type="entry name" value="MFS_MdtG_SLC18_like"/>
    <property type="match status" value="1"/>
</dbReference>
<dbReference type="InterPro" id="IPR036259">
    <property type="entry name" value="MFS_trans_sf"/>
</dbReference>
<dbReference type="PANTHER" id="PTHR23517">
    <property type="entry name" value="RESISTANCE PROTEIN MDTM, PUTATIVE-RELATED-RELATED"/>
    <property type="match status" value="1"/>
</dbReference>
<evidence type="ECO:0000259" key="8">
    <source>
        <dbReference type="PROSITE" id="PS50850"/>
    </source>
</evidence>
<gene>
    <name evidence="9" type="ORF">ABN611_07875</name>
</gene>
<name>A0AAU7TIK6_9ACTN</name>
<keyword evidence="6 7" id="KW-0472">Membrane</keyword>
<dbReference type="SUPFAM" id="SSF103473">
    <property type="entry name" value="MFS general substrate transporter"/>
    <property type="match status" value="2"/>
</dbReference>
<feature type="transmembrane region" description="Helical" evidence="7">
    <location>
        <begin position="46"/>
        <end position="67"/>
    </location>
</feature>
<accession>A0AAU7TIK6</accession>
<sequence length="409" mass="43412">MRLGIRANLAQFSLLVAVNALVGGMLGQERTVLPLLADRTFHLTGYTFLLTYILAFGLTKAATNYFAGTWSDRYGRKPVLVTGWLIAVPVPLILIWAPSWGWVVAANVLLGISQGLTWSTTVIMKIDLAGPHRRGLAMGLNEAAGYVAVAATALATGYLAAHYGLRPAPFLLGLSYAALGLGLSAIAVRETRDHAHLEAATHHTSGEMTDRQVFTQTSLREPALSSASQAGMVNNLNDGLAWGLFPILFATAGLSVARIGILAALYPAVWGLGQLVTGPLSDRWGRKHLITTGMLIQALALATIAAVDRFSLWAAAAVLLGVGTAMVYPTLLASIGDVAHPAWRARAVGVYRLWRDGGFAVGAILAGVVADIWGLRTAVWVVAVITALSGLVVAIRMYETHPRLRRSAP</sequence>
<dbReference type="PANTHER" id="PTHR23517:SF3">
    <property type="entry name" value="INTEGRAL MEMBRANE TRANSPORT PROTEIN"/>
    <property type="match status" value="1"/>
</dbReference>
<dbReference type="Pfam" id="PF07690">
    <property type="entry name" value="MFS_1"/>
    <property type="match status" value="2"/>
</dbReference>
<feature type="transmembrane region" description="Helical" evidence="7">
    <location>
        <begin position="79"/>
        <end position="97"/>
    </location>
</feature>
<proteinExistence type="predicted"/>
<dbReference type="PROSITE" id="PS00216">
    <property type="entry name" value="SUGAR_TRANSPORT_1"/>
    <property type="match status" value="2"/>
</dbReference>
<keyword evidence="2" id="KW-0813">Transport</keyword>
<dbReference type="InterPro" id="IPR050171">
    <property type="entry name" value="MFS_Transporters"/>
</dbReference>
<evidence type="ECO:0000256" key="2">
    <source>
        <dbReference type="ARBA" id="ARBA00022448"/>
    </source>
</evidence>
<evidence type="ECO:0000256" key="5">
    <source>
        <dbReference type="ARBA" id="ARBA00022989"/>
    </source>
</evidence>
<dbReference type="GO" id="GO:0022857">
    <property type="term" value="F:transmembrane transporter activity"/>
    <property type="evidence" value="ECO:0007669"/>
    <property type="project" value="InterPro"/>
</dbReference>
<feature type="transmembrane region" description="Helical" evidence="7">
    <location>
        <begin position="313"/>
        <end position="332"/>
    </location>
</feature>
<feature type="domain" description="Major facilitator superfamily (MFS) profile" evidence="8">
    <location>
        <begin position="8"/>
        <end position="401"/>
    </location>
</feature>
<feature type="transmembrane region" description="Helical" evidence="7">
    <location>
        <begin position="170"/>
        <end position="188"/>
    </location>
</feature>
<feature type="transmembrane region" description="Helical" evidence="7">
    <location>
        <begin position="143"/>
        <end position="164"/>
    </location>
</feature>
<reference evidence="9" key="1">
    <citation type="submission" date="2024-06" db="EMBL/GenBank/DDBJ databases">
        <title>Kribbella sp. strain HUAS MG21 genome sequences.</title>
        <authorList>
            <person name="Mo P."/>
        </authorList>
    </citation>
    <scope>NUCLEOTIDE SEQUENCE</scope>
    <source>
        <strain evidence="9">HUAS MG21</strain>
    </source>
</reference>
<feature type="transmembrane region" description="Helical" evidence="7">
    <location>
        <begin position="379"/>
        <end position="398"/>
    </location>
</feature>
<keyword evidence="3" id="KW-1003">Cell membrane</keyword>
<protein>
    <submittedName>
        <fullName evidence="9">MFS transporter</fullName>
    </submittedName>
</protein>
<dbReference type="InterPro" id="IPR020846">
    <property type="entry name" value="MFS_dom"/>
</dbReference>
<evidence type="ECO:0000256" key="3">
    <source>
        <dbReference type="ARBA" id="ARBA00022475"/>
    </source>
</evidence>
<dbReference type="GO" id="GO:0005886">
    <property type="term" value="C:plasma membrane"/>
    <property type="evidence" value="ECO:0007669"/>
    <property type="project" value="UniProtKB-SubCell"/>
</dbReference>
<dbReference type="AlphaFoldDB" id="A0AAU7TIK6"/>
<keyword evidence="4 7" id="KW-0812">Transmembrane</keyword>
<feature type="transmembrane region" description="Helical" evidence="7">
    <location>
        <begin position="103"/>
        <end position="123"/>
    </location>
</feature>
<feature type="transmembrane region" description="Helical" evidence="7">
    <location>
        <begin position="7"/>
        <end position="26"/>
    </location>
</feature>
<evidence type="ECO:0000256" key="4">
    <source>
        <dbReference type="ARBA" id="ARBA00022692"/>
    </source>
</evidence>
<dbReference type="InterPro" id="IPR005829">
    <property type="entry name" value="Sugar_transporter_CS"/>
</dbReference>
<dbReference type="EMBL" id="CP158165">
    <property type="protein sequence ID" value="XBV26336.1"/>
    <property type="molecule type" value="Genomic_DNA"/>
</dbReference>
<evidence type="ECO:0000256" key="6">
    <source>
        <dbReference type="ARBA" id="ARBA00023136"/>
    </source>
</evidence>
<comment type="subcellular location">
    <subcellularLocation>
        <location evidence="1">Cell membrane</location>
        <topology evidence="1">Multi-pass membrane protein</topology>
    </subcellularLocation>
</comment>
<dbReference type="InterPro" id="IPR011701">
    <property type="entry name" value="MFS"/>
</dbReference>
<evidence type="ECO:0000256" key="7">
    <source>
        <dbReference type="SAM" id="Phobius"/>
    </source>
</evidence>
<dbReference type="RefSeq" id="WP_350279135.1">
    <property type="nucleotide sequence ID" value="NZ_CP158165.1"/>
</dbReference>
<keyword evidence="5 7" id="KW-1133">Transmembrane helix</keyword>
<evidence type="ECO:0000256" key="1">
    <source>
        <dbReference type="ARBA" id="ARBA00004651"/>
    </source>
</evidence>
<dbReference type="Gene3D" id="1.20.1250.20">
    <property type="entry name" value="MFS general substrate transporter like domains"/>
    <property type="match status" value="2"/>
</dbReference>
<dbReference type="PROSITE" id="PS50850">
    <property type="entry name" value="MFS"/>
    <property type="match status" value="1"/>
</dbReference>
<feature type="transmembrane region" description="Helical" evidence="7">
    <location>
        <begin position="353"/>
        <end position="373"/>
    </location>
</feature>
<evidence type="ECO:0000313" key="9">
    <source>
        <dbReference type="EMBL" id="XBV26336.1"/>
    </source>
</evidence>
<organism evidence="9">
    <name type="scientific">Kribbella sp. HUAS MG21</name>
    <dbReference type="NCBI Taxonomy" id="3160966"/>
    <lineage>
        <taxon>Bacteria</taxon>
        <taxon>Bacillati</taxon>
        <taxon>Actinomycetota</taxon>
        <taxon>Actinomycetes</taxon>
        <taxon>Propionibacteriales</taxon>
        <taxon>Kribbellaceae</taxon>
        <taxon>Kribbella</taxon>
    </lineage>
</organism>